<accession>B7FNT2</accession>
<keyword evidence="5" id="KW-0456">Lyase</keyword>
<sequence>MKLVVSALFFLSLAEADLFNYGNTDTTVDGEKSYGMPNWNRVECSNEDTCRGWPDKFPFLVGWDAGRNTCQWCPEGGPENCGFHRQSPIDLKRDRGVIGGSNEKSCPDWHWMAYKDDTCAWKDMVDEFSIERHGLRLSVPIESDGEISCVENRNGQDVRRFPRLDYSKGFPDWWWLQSTDISVPSHHTQEGKRYDAEVTLKHFYEIEHDKNQLGYVTLFMEAYDDAESWPFLDKLICAWREKEEKVRRECGLPPSAPYGRCRIFSERGQQPTDAWRFEAGELQSFGEGEPAPVPSVAPTKSPTASITTLSPVIPTTSRPTEWVLPPIFAPPSVTVTTDTPTITEQIVSAPPPIDCDAFDMNYDRLCYSNDPCCETQRSTSEYCWDAYENIFPGNAIYSACHHCCGGERKSVGPPSPINPKIPKTLQCSSLSNEPNRMCNLESCCDGSDSSYCRDLMELIRSIPLTACFLFLQWYCCSEPKEYDSNRRTLRGTSFGMEVGEDIKGVQSFPSGTKFMEVDGRRLVLRKENFERDEESEEDYFNRIYSNYKHRSLQATVHQEDYADIEYWPYEWMLKVNTEYYFRYEGTQVVAPCAETVHWRAMKDPIKIHPRQLAELTRLLKERIAPTGDPNSCQSDTAGVSGSDGSLKLNRDLQYYHNVHRKVFCECKDWPSKFESDKQWCRNWQDDTNYERFYQRPYSFDSNGEW</sequence>
<dbReference type="KEGG" id="pti:PHATRDRAFT_42574"/>
<gene>
    <name evidence="10" type="ORF">PHATRDRAFT_42574</name>
</gene>
<evidence type="ECO:0000259" key="9">
    <source>
        <dbReference type="Pfam" id="PF00194"/>
    </source>
</evidence>
<evidence type="ECO:0000256" key="5">
    <source>
        <dbReference type="ARBA" id="ARBA00023239"/>
    </source>
</evidence>
<comment type="catalytic activity">
    <reaction evidence="6">
        <text>hydrogencarbonate + H(+) = CO2 + H2O</text>
        <dbReference type="Rhea" id="RHEA:10748"/>
        <dbReference type="ChEBI" id="CHEBI:15377"/>
        <dbReference type="ChEBI" id="CHEBI:15378"/>
        <dbReference type="ChEBI" id="CHEBI:16526"/>
        <dbReference type="ChEBI" id="CHEBI:17544"/>
        <dbReference type="EC" id="4.2.1.1"/>
    </reaction>
</comment>
<evidence type="ECO:0000256" key="1">
    <source>
        <dbReference type="ARBA" id="ARBA00010718"/>
    </source>
</evidence>
<dbReference type="InterPro" id="IPR023561">
    <property type="entry name" value="Carbonic_anhydrase_a-class"/>
</dbReference>
<dbReference type="HOGENOM" id="CLU_381527_0_0_1"/>
<feature type="signal peptide" evidence="8">
    <location>
        <begin position="1"/>
        <end position="16"/>
    </location>
</feature>
<dbReference type="GO" id="GO:0004089">
    <property type="term" value="F:carbonate dehydratase activity"/>
    <property type="evidence" value="ECO:0007669"/>
    <property type="project" value="UniProtKB-EC"/>
</dbReference>
<dbReference type="Gene3D" id="3.10.200.10">
    <property type="entry name" value="Alpha carbonic anhydrase"/>
    <property type="match status" value="2"/>
</dbReference>
<feature type="compositionally biased region" description="Polar residues" evidence="7">
    <location>
        <begin position="298"/>
        <end position="311"/>
    </location>
</feature>
<feature type="chain" id="PRO_5002855222" description="carbonic anhydrase" evidence="8">
    <location>
        <begin position="17"/>
        <end position="705"/>
    </location>
</feature>
<dbReference type="EC" id="4.2.1.1" evidence="2"/>
<comment type="similarity">
    <text evidence="1">Belongs to the alpha-carbonic anhydrase family.</text>
</comment>
<dbReference type="PaxDb" id="2850-Phatr42574"/>
<protein>
    <recommendedName>
        <fullName evidence="2">carbonic anhydrase</fullName>
        <ecNumber evidence="2">4.2.1.1</ecNumber>
    </recommendedName>
</protein>
<evidence type="ECO:0000313" key="11">
    <source>
        <dbReference type="Proteomes" id="UP000000759"/>
    </source>
</evidence>
<reference evidence="11" key="2">
    <citation type="submission" date="2008-08" db="EMBL/GenBank/DDBJ databases">
        <authorList>
            <consortium name="Diatom Consortium"/>
            <person name="Grigoriev I."/>
            <person name="Grimwood J."/>
            <person name="Kuo A."/>
            <person name="Otillar R.P."/>
            <person name="Salamov A."/>
            <person name="Detter J.C."/>
            <person name="Lindquist E."/>
            <person name="Shapiro H."/>
            <person name="Lucas S."/>
            <person name="Glavina del Rio T."/>
            <person name="Pitluck S."/>
            <person name="Rokhsar D."/>
            <person name="Bowler C."/>
        </authorList>
    </citation>
    <scope>GENOME REANNOTATION</scope>
    <source>
        <strain evidence="11">CCAP 1055/1</strain>
    </source>
</reference>
<dbReference type="PANTHER" id="PTHR18952:SF265">
    <property type="entry name" value="CARBONIC ANHYDRASE"/>
    <property type="match status" value="1"/>
</dbReference>
<proteinExistence type="inferred from homology"/>
<evidence type="ECO:0000256" key="3">
    <source>
        <dbReference type="ARBA" id="ARBA00022723"/>
    </source>
</evidence>
<reference evidence="10 11" key="1">
    <citation type="journal article" date="2008" name="Nature">
        <title>The Phaeodactylum genome reveals the evolutionary history of diatom genomes.</title>
        <authorList>
            <person name="Bowler C."/>
            <person name="Allen A.E."/>
            <person name="Badger J.H."/>
            <person name="Grimwood J."/>
            <person name="Jabbari K."/>
            <person name="Kuo A."/>
            <person name="Maheswari U."/>
            <person name="Martens C."/>
            <person name="Maumus F."/>
            <person name="Otillar R.P."/>
            <person name="Rayko E."/>
            <person name="Salamov A."/>
            <person name="Vandepoele K."/>
            <person name="Beszteri B."/>
            <person name="Gruber A."/>
            <person name="Heijde M."/>
            <person name="Katinka M."/>
            <person name="Mock T."/>
            <person name="Valentin K."/>
            <person name="Verret F."/>
            <person name="Berges J.A."/>
            <person name="Brownlee C."/>
            <person name="Cadoret J.P."/>
            <person name="Chiovitti A."/>
            <person name="Choi C.J."/>
            <person name="Coesel S."/>
            <person name="De Martino A."/>
            <person name="Detter J.C."/>
            <person name="Durkin C."/>
            <person name="Falciatore A."/>
            <person name="Fournet J."/>
            <person name="Haruta M."/>
            <person name="Huysman M.J."/>
            <person name="Jenkins B.D."/>
            <person name="Jiroutova K."/>
            <person name="Jorgensen R.E."/>
            <person name="Joubert Y."/>
            <person name="Kaplan A."/>
            <person name="Kroger N."/>
            <person name="Kroth P.G."/>
            <person name="La Roche J."/>
            <person name="Lindquist E."/>
            <person name="Lommer M."/>
            <person name="Martin-Jezequel V."/>
            <person name="Lopez P.J."/>
            <person name="Lucas S."/>
            <person name="Mangogna M."/>
            <person name="McGinnis K."/>
            <person name="Medlin L.K."/>
            <person name="Montsant A."/>
            <person name="Oudot-Le Secq M.P."/>
            <person name="Napoli C."/>
            <person name="Obornik M."/>
            <person name="Parker M.S."/>
            <person name="Petit J.L."/>
            <person name="Porcel B.M."/>
            <person name="Poulsen N."/>
            <person name="Robison M."/>
            <person name="Rychlewski L."/>
            <person name="Rynearson T.A."/>
            <person name="Schmutz J."/>
            <person name="Shapiro H."/>
            <person name="Siaut M."/>
            <person name="Stanley M."/>
            <person name="Sussman M.R."/>
            <person name="Taylor A.R."/>
            <person name="Vardi A."/>
            <person name="von Dassow P."/>
            <person name="Vyverman W."/>
            <person name="Willis A."/>
            <person name="Wyrwicz L.S."/>
            <person name="Rokhsar D.S."/>
            <person name="Weissenbach J."/>
            <person name="Armbrust E.V."/>
            <person name="Green B.R."/>
            <person name="Van de Peer Y."/>
            <person name="Grigoriev I.V."/>
        </authorList>
    </citation>
    <scope>NUCLEOTIDE SEQUENCE [LARGE SCALE GENOMIC DNA]</scope>
    <source>
        <strain evidence="10 11">CCAP 1055/1</strain>
    </source>
</reference>
<dbReference type="Proteomes" id="UP000000759">
    <property type="component" value="Chromosome 1"/>
</dbReference>
<dbReference type="InParanoid" id="B7FNT2"/>
<evidence type="ECO:0000256" key="2">
    <source>
        <dbReference type="ARBA" id="ARBA00012925"/>
    </source>
</evidence>
<keyword evidence="11" id="KW-1185">Reference proteome</keyword>
<dbReference type="GeneID" id="7195955"/>
<dbReference type="EMBL" id="CM000605">
    <property type="protein sequence ID" value="EEC51053.1"/>
    <property type="molecule type" value="Genomic_DNA"/>
</dbReference>
<evidence type="ECO:0000256" key="8">
    <source>
        <dbReference type="SAM" id="SignalP"/>
    </source>
</evidence>
<evidence type="ECO:0000256" key="6">
    <source>
        <dbReference type="ARBA" id="ARBA00048348"/>
    </source>
</evidence>
<dbReference type="OrthoDB" id="42796at2759"/>
<keyword evidence="4" id="KW-0862">Zinc</keyword>
<dbReference type="Pfam" id="PF00194">
    <property type="entry name" value="Carb_anhydrase"/>
    <property type="match status" value="1"/>
</dbReference>
<dbReference type="RefSeq" id="XP_002176590.1">
    <property type="nucleotide sequence ID" value="XM_002176554.1"/>
</dbReference>
<feature type="domain" description="Alpha-carbonic anhydrase" evidence="9">
    <location>
        <begin position="536"/>
        <end position="621"/>
    </location>
</feature>
<dbReference type="GO" id="GO:0008270">
    <property type="term" value="F:zinc ion binding"/>
    <property type="evidence" value="ECO:0007669"/>
    <property type="project" value="InterPro"/>
</dbReference>
<evidence type="ECO:0000313" key="10">
    <source>
        <dbReference type="EMBL" id="EEC51053.1"/>
    </source>
</evidence>
<keyword evidence="3" id="KW-0479">Metal-binding</keyword>
<dbReference type="InterPro" id="IPR001148">
    <property type="entry name" value="CA_dom"/>
</dbReference>
<dbReference type="AlphaFoldDB" id="B7FNT2"/>
<evidence type="ECO:0000256" key="4">
    <source>
        <dbReference type="ARBA" id="ARBA00022833"/>
    </source>
</evidence>
<evidence type="ECO:0000256" key="7">
    <source>
        <dbReference type="SAM" id="MobiDB-lite"/>
    </source>
</evidence>
<keyword evidence="8" id="KW-0732">Signal</keyword>
<name>B7FNT2_PHATC</name>
<dbReference type="SUPFAM" id="SSF51069">
    <property type="entry name" value="Carbonic anhydrase"/>
    <property type="match status" value="1"/>
</dbReference>
<feature type="region of interest" description="Disordered" evidence="7">
    <location>
        <begin position="286"/>
        <end position="311"/>
    </location>
</feature>
<dbReference type="PANTHER" id="PTHR18952">
    <property type="entry name" value="CARBONIC ANHYDRASE"/>
    <property type="match status" value="1"/>
</dbReference>
<organism evidence="10 11">
    <name type="scientific">Phaeodactylum tricornutum (strain CCAP 1055/1)</name>
    <dbReference type="NCBI Taxonomy" id="556484"/>
    <lineage>
        <taxon>Eukaryota</taxon>
        <taxon>Sar</taxon>
        <taxon>Stramenopiles</taxon>
        <taxon>Ochrophyta</taxon>
        <taxon>Bacillariophyta</taxon>
        <taxon>Bacillariophyceae</taxon>
        <taxon>Bacillariophycidae</taxon>
        <taxon>Naviculales</taxon>
        <taxon>Phaeodactylaceae</taxon>
        <taxon>Phaeodactylum</taxon>
    </lineage>
</organism>
<dbReference type="InterPro" id="IPR036398">
    <property type="entry name" value="CA_dom_sf"/>
</dbReference>